<dbReference type="Pfam" id="PF09424">
    <property type="entry name" value="YqeY"/>
    <property type="match status" value="1"/>
</dbReference>
<dbReference type="Gene3D" id="1.10.1510.10">
    <property type="entry name" value="Uncharacterised protein YqeY/AIM41 PF09424, N-terminal domain"/>
    <property type="match status" value="1"/>
</dbReference>
<dbReference type="SUPFAM" id="SSF89095">
    <property type="entry name" value="GatB/YqeY motif"/>
    <property type="match status" value="1"/>
</dbReference>
<dbReference type="InterPro" id="IPR019004">
    <property type="entry name" value="YqeY/Aim41"/>
</dbReference>
<evidence type="ECO:0000313" key="2">
    <source>
        <dbReference type="Proteomes" id="UP000555828"/>
    </source>
</evidence>
<protein>
    <recommendedName>
        <fullName evidence="3">GatB/YqeY domain-containing protein</fullName>
    </recommendedName>
</protein>
<dbReference type="AlphaFoldDB" id="A0A841GRZ5"/>
<evidence type="ECO:0000313" key="1">
    <source>
        <dbReference type="EMBL" id="MBB6061850.1"/>
    </source>
</evidence>
<dbReference type="InterPro" id="IPR023168">
    <property type="entry name" value="GatB_Yqey_C_2"/>
</dbReference>
<gene>
    <name evidence="1" type="ORF">HNP65_000272</name>
</gene>
<evidence type="ECO:0008006" key="3">
    <source>
        <dbReference type="Google" id="ProtNLM"/>
    </source>
</evidence>
<dbReference type="InterPro" id="IPR042184">
    <property type="entry name" value="YqeY/Aim41_N"/>
</dbReference>
<dbReference type="RefSeq" id="WP_184618601.1">
    <property type="nucleotide sequence ID" value="NZ_JACHEX010000001.1"/>
</dbReference>
<dbReference type="Proteomes" id="UP000555828">
    <property type="component" value="Unassembled WGS sequence"/>
</dbReference>
<organism evidence="1 2">
    <name type="scientific">Thermosipho japonicus</name>
    <dbReference type="NCBI Taxonomy" id="90323"/>
    <lineage>
        <taxon>Bacteria</taxon>
        <taxon>Thermotogati</taxon>
        <taxon>Thermotogota</taxon>
        <taxon>Thermotogae</taxon>
        <taxon>Thermotogales</taxon>
        <taxon>Fervidobacteriaceae</taxon>
        <taxon>Thermosipho</taxon>
    </lineage>
</organism>
<dbReference type="Gene3D" id="1.10.10.410">
    <property type="match status" value="1"/>
</dbReference>
<name>A0A841GRZ5_9BACT</name>
<dbReference type="InterPro" id="IPR003789">
    <property type="entry name" value="Asn/Gln_tRNA_amidoTrase-B-like"/>
</dbReference>
<dbReference type="EMBL" id="JACHEX010000001">
    <property type="protein sequence ID" value="MBB6061850.1"/>
    <property type="molecule type" value="Genomic_DNA"/>
</dbReference>
<proteinExistence type="predicted"/>
<dbReference type="PANTHER" id="PTHR28055">
    <property type="entry name" value="ALTERED INHERITANCE OF MITOCHONDRIA PROTEIN 41, MITOCHONDRIAL"/>
    <property type="match status" value="1"/>
</dbReference>
<sequence>MLKEKIMQDLKQAMKEKNEIKVRVLRLLNSAIKNFEVEKIGEASDEEIEKLVLKEMKKRQESIEAYKKAGREDLAKEEEQELEVLKEYAPEMLSEDEIRKMAKEIIEELNATQKEFGLVMKNLMAKVKGKADGSIVSKIVKELLQ</sequence>
<accession>A0A841GRZ5</accession>
<comment type="caution">
    <text evidence="1">The sequence shown here is derived from an EMBL/GenBank/DDBJ whole genome shotgun (WGS) entry which is preliminary data.</text>
</comment>
<dbReference type="GO" id="GO:0016884">
    <property type="term" value="F:carbon-nitrogen ligase activity, with glutamine as amido-N-donor"/>
    <property type="evidence" value="ECO:0007669"/>
    <property type="project" value="InterPro"/>
</dbReference>
<keyword evidence="2" id="KW-1185">Reference proteome</keyword>
<reference evidence="1 2" key="1">
    <citation type="submission" date="2020-08" db="EMBL/GenBank/DDBJ databases">
        <title>Genomic Encyclopedia of Type Strains, Phase IV (KMG-IV): sequencing the most valuable type-strain genomes for metagenomic binning, comparative biology and taxonomic classification.</title>
        <authorList>
            <person name="Goeker M."/>
        </authorList>
    </citation>
    <scope>NUCLEOTIDE SEQUENCE [LARGE SCALE GENOMIC DNA]</scope>
    <source>
        <strain evidence="1 2">DSM 13481</strain>
    </source>
</reference>
<dbReference type="PANTHER" id="PTHR28055:SF1">
    <property type="entry name" value="ALTERED INHERITANCE OF MITOCHONDRIA PROTEIN 41, MITOCHONDRIAL"/>
    <property type="match status" value="1"/>
</dbReference>